<reference evidence="2 3" key="1">
    <citation type="submission" date="2018-11" db="EMBL/GenBank/DDBJ databases">
        <authorList>
            <consortium name="Pathogen Informatics"/>
        </authorList>
    </citation>
    <scope>NUCLEOTIDE SEQUENCE [LARGE SCALE GENOMIC DNA]</scope>
</reference>
<keyword evidence="3" id="KW-1185">Reference proteome</keyword>
<protein>
    <submittedName>
        <fullName evidence="2">Uncharacterized protein</fullName>
    </submittedName>
</protein>
<proteinExistence type="predicted"/>
<feature type="region of interest" description="Disordered" evidence="1">
    <location>
        <begin position="1"/>
        <end position="25"/>
    </location>
</feature>
<evidence type="ECO:0000313" key="2">
    <source>
        <dbReference type="EMBL" id="VDK40406.1"/>
    </source>
</evidence>
<evidence type="ECO:0000313" key="3">
    <source>
        <dbReference type="Proteomes" id="UP000281553"/>
    </source>
</evidence>
<gene>
    <name evidence="2" type="ORF">DILT_LOCUS1138</name>
</gene>
<organism evidence="2 3">
    <name type="scientific">Dibothriocephalus latus</name>
    <name type="common">Fish tapeworm</name>
    <name type="synonym">Diphyllobothrium latum</name>
    <dbReference type="NCBI Taxonomy" id="60516"/>
    <lineage>
        <taxon>Eukaryota</taxon>
        <taxon>Metazoa</taxon>
        <taxon>Spiralia</taxon>
        <taxon>Lophotrochozoa</taxon>
        <taxon>Platyhelminthes</taxon>
        <taxon>Cestoda</taxon>
        <taxon>Eucestoda</taxon>
        <taxon>Diphyllobothriidea</taxon>
        <taxon>Diphyllobothriidae</taxon>
        <taxon>Dibothriocephalus</taxon>
    </lineage>
</organism>
<evidence type="ECO:0000256" key="1">
    <source>
        <dbReference type="SAM" id="MobiDB-lite"/>
    </source>
</evidence>
<dbReference type="Proteomes" id="UP000281553">
    <property type="component" value="Unassembled WGS sequence"/>
</dbReference>
<sequence length="60" mass="6846">MLTEHELEAMQSRKHCDPATKRKNSIPPAVISDVQKLHHVIRLLAEDLNANVKVFIDGMR</sequence>
<accession>A0A3P6PKH4</accession>
<dbReference type="EMBL" id="UYRU01006763">
    <property type="protein sequence ID" value="VDK40406.1"/>
    <property type="molecule type" value="Genomic_DNA"/>
</dbReference>
<dbReference type="AlphaFoldDB" id="A0A3P6PKH4"/>
<name>A0A3P6PKH4_DIBLA</name>